<name>A0A0G0X4I4_9BACT</name>
<dbReference type="PATRIC" id="fig|1618487.3.peg.851"/>
<dbReference type="GO" id="GO:0004519">
    <property type="term" value="F:endonuclease activity"/>
    <property type="evidence" value="ECO:0007669"/>
    <property type="project" value="UniProtKB-KW"/>
</dbReference>
<protein>
    <submittedName>
        <fullName evidence="1">AlwI restriction endonuclease</fullName>
    </submittedName>
</protein>
<proteinExistence type="predicted"/>
<dbReference type="Pfam" id="PF09491">
    <property type="entry name" value="RE_AlwI"/>
    <property type="match status" value="2"/>
</dbReference>
<dbReference type="EMBL" id="LCBY01000072">
    <property type="protein sequence ID" value="KKS19895.1"/>
    <property type="molecule type" value="Genomic_DNA"/>
</dbReference>
<reference evidence="1 2" key="1">
    <citation type="journal article" date="2015" name="Nature">
        <title>rRNA introns, odd ribosomes, and small enigmatic genomes across a large radiation of phyla.</title>
        <authorList>
            <person name="Brown C.T."/>
            <person name="Hug L.A."/>
            <person name="Thomas B.C."/>
            <person name="Sharon I."/>
            <person name="Castelle C.J."/>
            <person name="Singh A."/>
            <person name="Wilkins M.J."/>
            <person name="Williams K.H."/>
            <person name="Banfield J.F."/>
        </authorList>
    </citation>
    <scope>NUCLEOTIDE SEQUENCE [LARGE SCALE GENOMIC DNA]</scope>
</reference>
<keyword evidence="1" id="KW-0378">Hydrolase</keyword>
<dbReference type="AlphaFoldDB" id="A0A0G0X4I4"/>
<keyword evidence="1" id="KW-0255">Endonuclease</keyword>
<dbReference type="Proteomes" id="UP000034371">
    <property type="component" value="Unassembled WGS sequence"/>
</dbReference>
<organism evidence="1 2">
    <name type="scientific">Candidatus Roizmanbacteria bacterium GW2011_GWC2_41_7</name>
    <dbReference type="NCBI Taxonomy" id="1618487"/>
    <lineage>
        <taxon>Bacteria</taxon>
        <taxon>Candidatus Roizmaniibacteriota</taxon>
    </lineage>
</organism>
<accession>A0A0G0X4I4</accession>
<comment type="caution">
    <text evidence="1">The sequence shown here is derived from an EMBL/GenBank/DDBJ whole genome shotgun (WGS) entry which is preliminary data.</text>
</comment>
<gene>
    <name evidence="1" type="ORF">UU78_C0072G0003</name>
</gene>
<dbReference type="InterPro" id="IPR018573">
    <property type="entry name" value="Restrct_endonuc_II_AlwI"/>
</dbReference>
<evidence type="ECO:0000313" key="2">
    <source>
        <dbReference type="Proteomes" id="UP000034371"/>
    </source>
</evidence>
<sequence>MYKPTKISAVIKKKIETKEPLSDSEVKKVLEDNPQNHKEAGFSKGWASRFDTWFKIAKELGFVYYKNGEKIRFSDIGLKLVDNEHPEFEQQAFLNAFVKYQSNSPFRRVLNENAPLILLLNVINKINADKDLNGTGIDNDAEGLYKLIKKIRKEHGYTPSWEVIVDICVNQIMKGDFKKFNPKSIMVDYPDEFIRKMRLTGLISLRGAGRFIDINRNEQTKVDYALANYSDYKKYTTEESYFEYMSAVDENLISFVAKPVSVGERDAFLAKWVGIYPWNKIKDEMLNLAKKRLTKDDVLKYLSNPVRLEFLVSLAIKSKFPNIRVIPNYPYDDEGLPTSTAGGVGDKGDIECFEDVKGILVEVTMSEGRMQTMMEVWPISRHLGEFRKGTPDSMCYFVAPSIFKDSVMQINYVKEKENLSILPKTIEEFLSHIEKEDALYSIA</sequence>
<keyword evidence="1" id="KW-0540">Nuclease</keyword>
<evidence type="ECO:0000313" key="1">
    <source>
        <dbReference type="EMBL" id="KKS19895.1"/>
    </source>
</evidence>
<dbReference type="Gene3D" id="3.40.91.50">
    <property type="match status" value="1"/>
</dbReference>